<dbReference type="Pfam" id="PF11836">
    <property type="entry name" value="Phage_TAC_11"/>
    <property type="match status" value="1"/>
</dbReference>
<dbReference type="EMBL" id="FXTK01000011">
    <property type="protein sequence ID" value="SMO78737.1"/>
    <property type="molecule type" value="Genomic_DNA"/>
</dbReference>
<proteinExistence type="predicted"/>
<dbReference type="Proteomes" id="UP000319014">
    <property type="component" value="Unassembled WGS sequence"/>
</dbReference>
<name>A0A521E485_9RHOB</name>
<sequence length="141" mass="14772">MANTVIRWPGGEHAFRLGIAELEVIQQATDCGPEFLLHKINAGQWAASELIEVIRNALIGGGMGDEDAKNLVHRVASQQPLILLKVPAQSALSLCLFGPPDDAVGEDLPAGDPTPNPGPGEDGSSAATTDWVRSSVSRPGK</sequence>
<dbReference type="RefSeq" id="WP_142663568.1">
    <property type="nucleotide sequence ID" value="NZ_FXTK01000011.1"/>
</dbReference>
<reference evidence="2 3" key="1">
    <citation type="submission" date="2017-05" db="EMBL/GenBank/DDBJ databases">
        <authorList>
            <person name="Varghese N."/>
            <person name="Submissions S."/>
        </authorList>
    </citation>
    <scope>NUCLEOTIDE SEQUENCE [LARGE SCALE GENOMIC DNA]</scope>
    <source>
        <strain evidence="2 3">DSM 100094</strain>
    </source>
</reference>
<evidence type="ECO:0000256" key="1">
    <source>
        <dbReference type="SAM" id="MobiDB-lite"/>
    </source>
</evidence>
<dbReference type="AlphaFoldDB" id="A0A521E485"/>
<feature type="compositionally biased region" description="Polar residues" evidence="1">
    <location>
        <begin position="125"/>
        <end position="141"/>
    </location>
</feature>
<protein>
    <submittedName>
        <fullName evidence="2">Phage tail tube protein, GTA-gp10</fullName>
    </submittedName>
</protein>
<keyword evidence="3" id="KW-1185">Reference proteome</keyword>
<dbReference type="OrthoDB" id="7509188at2"/>
<accession>A0A521E485</accession>
<evidence type="ECO:0000313" key="2">
    <source>
        <dbReference type="EMBL" id="SMO78737.1"/>
    </source>
</evidence>
<feature type="region of interest" description="Disordered" evidence="1">
    <location>
        <begin position="103"/>
        <end position="141"/>
    </location>
</feature>
<organism evidence="2 3">
    <name type="scientific">Paracoccus laeviglucosivorans</name>
    <dbReference type="NCBI Taxonomy" id="1197861"/>
    <lineage>
        <taxon>Bacteria</taxon>
        <taxon>Pseudomonadati</taxon>
        <taxon>Pseudomonadota</taxon>
        <taxon>Alphaproteobacteria</taxon>
        <taxon>Rhodobacterales</taxon>
        <taxon>Paracoccaceae</taxon>
        <taxon>Paracoccus</taxon>
    </lineage>
</organism>
<dbReference type="InterPro" id="IPR021791">
    <property type="entry name" value="Phage_TAC_11"/>
</dbReference>
<evidence type="ECO:0000313" key="3">
    <source>
        <dbReference type="Proteomes" id="UP000319014"/>
    </source>
</evidence>
<gene>
    <name evidence="2" type="ORF">SAMN06265221_11149</name>
</gene>